<keyword evidence="4" id="KW-1185">Reference proteome</keyword>
<feature type="compositionally biased region" description="Low complexity" evidence="1">
    <location>
        <begin position="29"/>
        <end position="40"/>
    </location>
</feature>
<feature type="region of interest" description="Disordered" evidence="1">
    <location>
        <begin position="29"/>
        <end position="118"/>
    </location>
</feature>
<feature type="chain" id="PRO_5045123496" description="Secreted protein" evidence="2">
    <location>
        <begin position="30"/>
        <end position="128"/>
    </location>
</feature>
<dbReference type="RefSeq" id="WP_189715689.1">
    <property type="nucleotide sequence ID" value="NZ_BMVO01000013.1"/>
</dbReference>
<name>A0ABQ3DVV1_9ACTN</name>
<evidence type="ECO:0008006" key="5">
    <source>
        <dbReference type="Google" id="ProtNLM"/>
    </source>
</evidence>
<feature type="compositionally biased region" description="Low complexity" evidence="1">
    <location>
        <begin position="78"/>
        <end position="88"/>
    </location>
</feature>
<gene>
    <name evidence="3" type="ORF">GCM10010346_41480</name>
</gene>
<evidence type="ECO:0000256" key="1">
    <source>
        <dbReference type="SAM" id="MobiDB-lite"/>
    </source>
</evidence>
<evidence type="ECO:0000313" key="3">
    <source>
        <dbReference type="EMBL" id="GHB13583.1"/>
    </source>
</evidence>
<protein>
    <recommendedName>
        <fullName evidence="5">Secreted protein</fullName>
    </recommendedName>
</protein>
<evidence type="ECO:0000313" key="4">
    <source>
        <dbReference type="Proteomes" id="UP000599437"/>
    </source>
</evidence>
<accession>A0ABQ3DVV1</accession>
<sequence>MLRITAAAKALLLAVFALLSLAVATGGSAAAPAAGPVSVTEPEAAPPVAGQGSCSPPGSDVTAHPGQARRAQRPQTGAPHAVVRAAHAPVPPPVEPPRHAVATDGGAPHSHAPSRSGDLPVALQVFRC</sequence>
<dbReference type="EMBL" id="BMVO01000013">
    <property type="protein sequence ID" value="GHB13583.1"/>
    <property type="molecule type" value="Genomic_DNA"/>
</dbReference>
<evidence type="ECO:0000256" key="2">
    <source>
        <dbReference type="SAM" id="SignalP"/>
    </source>
</evidence>
<keyword evidence="2" id="KW-0732">Signal</keyword>
<reference evidence="4" key="1">
    <citation type="journal article" date="2019" name="Int. J. Syst. Evol. Microbiol.">
        <title>The Global Catalogue of Microorganisms (GCM) 10K type strain sequencing project: providing services to taxonomists for standard genome sequencing and annotation.</title>
        <authorList>
            <consortium name="The Broad Institute Genomics Platform"/>
            <consortium name="The Broad Institute Genome Sequencing Center for Infectious Disease"/>
            <person name="Wu L."/>
            <person name="Ma J."/>
        </authorList>
    </citation>
    <scope>NUCLEOTIDE SEQUENCE [LARGE SCALE GENOMIC DNA]</scope>
    <source>
        <strain evidence="4">JCM 4737</strain>
    </source>
</reference>
<proteinExistence type="predicted"/>
<comment type="caution">
    <text evidence="3">The sequence shown here is derived from an EMBL/GenBank/DDBJ whole genome shotgun (WGS) entry which is preliminary data.</text>
</comment>
<organism evidence="3 4">
    <name type="scientific">Streptomyces chryseus</name>
    <dbReference type="NCBI Taxonomy" id="68186"/>
    <lineage>
        <taxon>Bacteria</taxon>
        <taxon>Bacillati</taxon>
        <taxon>Actinomycetota</taxon>
        <taxon>Actinomycetes</taxon>
        <taxon>Kitasatosporales</taxon>
        <taxon>Streptomycetaceae</taxon>
        <taxon>Streptomyces</taxon>
    </lineage>
</organism>
<feature type="signal peptide" evidence="2">
    <location>
        <begin position="1"/>
        <end position="29"/>
    </location>
</feature>
<dbReference type="Proteomes" id="UP000599437">
    <property type="component" value="Unassembled WGS sequence"/>
</dbReference>